<evidence type="ECO:0000259" key="4">
    <source>
        <dbReference type="PROSITE" id="PS51910"/>
    </source>
</evidence>
<accession>A0A9Q8WK53</accession>
<dbReference type="GeneID" id="73345254"/>
<name>A0A9Q8WK53_9PEZI</name>
<proteinExistence type="predicted"/>
<dbReference type="InterPro" id="IPR002347">
    <property type="entry name" value="SDR_fam"/>
</dbReference>
<dbReference type="InterPro" id="IPR036291">
    <property type="entry name" value="NAD(P)-bd_dom_sf"/>
</dbReference>
<dbReference type="Proteomes" id="UP000830671">
    <property type="component" value="Chromosome 5"/>
</dbReference>
<reference evidence="5" key="1">
    <citation type="journal article" date="2021" name="Mol. Plant Microbe Interact.">
        <title>Complete Genome Sequence of the Plant-Pathogenic Fungus Colletotrichum lupini.</title>
        <authorList>
            <person name="Baroncelli R."/>
            <person name="Pensec F."/>
            <person name="Da Lio D."/>
            <person name="Boufleur T."/>
            <person name="Vicente I."/>
            <person name="Sarrocco S."/>
            <person name="Picot A."/>
            <person name="Baraldi E."/>
            <person name="Sukno S."/>
            <person name="Thon M."/>
            <person name="Le Floch G."/>
        </authorList>
    </citation>
    <scope>NUCLEOTIDE SEQUENCE</scope>
    <source>
        <strain evidence="5">IMI 504893</strain>
    </source>
</reference>
<dbReference type="InterPro" id="IPR057326">
    <property type="entry name" value="KR_dom"/>
</dbReference>
<feature type="transmembrane region" description="Helical" evidence="3">
    <location>
        <begin position="61"/>
        <end position="80"/>
    </location>
</feature>
<dbReference type="PANTHER" id="PTHR11177">
    <property type="entry name" value="CHITINASE"/>
    <property type="match status" value="1"/>
</dbReference>
<dbReference type="EC" id="3.2.1.14" evidence="1"/>
<dbReference type="GO" id="GO:0005975">
    <property type="term" value="P:carbohydrate metabolic process"/>
    <property type="evidence" value="ECO:0007669"/>
    <property type="project" value="InterPro"/>
</dbReference>
<protein>
    <recommendedName>
        <fullName evidence="1">chitinase</fullName>
        <ecNumber evidence="1">3.2.1.14</ecNumber>
    </recommendedName>
</protein>
<dbReference type="PRINTS" id="PR00081">
    <property type="entry name" value="GDHRDH"/>
</dbReference>
<dbReference type="InterPro" id="IPR001223">
    <property type="entry name" value="Glyco_hydro18_cat"/>
</dbReference>
<dbReference type="EMBL" id="CP019477">
    <property type="protein sequence ID" value="UQC85777.1"/>
    <property type="molecule type" value="Genomic_DNA"/>
</dbReference>
<dbReference type="InterPro" id="IPR011583">
    <property type="entry name" value="Chitinase_II/V-like_cat"/>
</dbReference>
<dbReference type="Pfam" id="PF00704">
    <property type="entry name" value="Glyco_hydro_18"/>
    <property type="match status" value="1"/>
</dbReference>
<dbReference type="SMART" id="SM00636">
    <property type="entry name" value="Glyco_18"/>
    <property type="match status" value="1"/>
</dbReference>
<dbReference type="InterPro" id="IPR017853">
    <property type="entry name" value="GH"/>
</dbReference>
<keyword evidence="2" id="KW-0560">Oxidoreductase</keyword>
<dbReference type="InterPro" id="IPR050314">
    <property type="entry name" value="Glycosyl_Hydrlase_18"/>
</dbReference>
<dbReference type="PANTHER" id="PTHR11177:SF333">
    <property type="entry name" value="CHITINASE"/>
    <property type="match status" value="1"/>
</dbReference>
<dbReference type="Gene3D" id="3.40.50.720">
    <property type="entry name" value="NAD(P)-binding Rossmann-like Domain"/>
    <property type="match status" value="1"/>
</dbReference>
<keyword evidence="3" id="KW-0472">Membrane</keyword>
<keyword evidence="3" id="KW-1133">Transmembrane helix</keyword>
<dbReference type="PROSITE" id="PS51910">
    <property type="entry name" value="GH18_2"/>
    <property type="match status" value="1"/>
</dbReference>
<dbReference type="KEGG" id="clup:CLUP02_11276"/>
<dbReference type="Gene3D" id="3.20.20.80">
    <property type="entry name" value="Glycosidases"/>
    <property type="match status" value="1"/>
</dbReference>
<evidence type="ECO:0000313" key="6">
    <source>
        <dbReference type="Proteomes" id="UP000830671"/>
    </source>
</evidence>
<evidence type="ECO:0000313" key="5">
    <source>
        <dbReference type="EMBL" id="UQC85777.1"/>
    </source>
</evidence>
<dbReference type="CDD" id="cd05233">
    <property type="entry name" value="SDR_c"/>
    <property type="match status" value="1"/>
</dbReference>
<dbReference type="SMART" id="SM00822">
    <property type="entry name" value="PKS_KR"/>
    <property type="match status" value="1"/>
</dbReference>
<dbReference type="SUPFAM" id="SSF51445">
    <property type="entry name" value="(Trans)glycosidases"/>
    <property type="match status" value="1"/>
</dbReference>
<dbReference type="RefSeq" id="XP_049147389.1">
    <property type="nucleotide sequence ID" value="XM_049290244.1"/>
</dbReference>
<keyword evidence="3" id="KW-0812">Transmembrane</keyword>
<organism evidence="5 6">
    <name type="scientific">Colletotrichum lupini</name>
    <dbReference type="NCBI Taxonomy" id="145971"/>
    <lineage>
        <taxon>Eukaryota</taxon>
        <taxon>Fungi</taxon>
        <taxon>Dikarya</taxon>
        <taxon>Ascomycota</taxon>
        <taxon>Pezizomycotina</taxon>
        <taxon>Sordariomycetes</taxon>
        <taxon>Hypocreomycetidae</taxon>
        <taxon>Glomerellales</taxon>
        <taxon>Glomerellaceae</taxon>
        <taxon>Colletotrichum</taxon>
        <taxon>Colletotrichum acutatum species complex</taxon>
    </lineage>
</organism>
<sequence>MAVITRISAHCLADETNLAAAKTRNLSSKSLQNITPMTFEALLSTLRKARNMRPSEMQRQLGIYMILLTSTSIFIIYPSFIATSHLKRKLLTTYKMSYTKANHNASYAAISASDPANSAAGKVVLITGAGSGIGQAAATSFAPAGAKALILIGRRTEPLAKTAAIISQKGPDVQVRLHGADISDVKTLKSVMAETVSTFGQIGIAIHAAGVLLALGPISTMPVEELWKALEVKINGNLNVAQSLLAIGTSEKSAGSKPVLVSLNTAGMLMPPIPGMGGYIVSKAVLPKLVEYLAAKNPDKLRIVTIHPSLIRTPMAVELEEAALKFPYDDVSLPVDYLVWVTSPEASFLNGKFVFRVQPASPTDVGLYRRLMLLKKKDPGLKVLIAIGGWTFNDPGPTARTFSDLAASVTKQKAFIESLMSFMSTYGFDVVDLDREYAVAEDRSGRGVDYVNFPKFMSRLKASFDSGQKGISITLPASFWYLQHCDIISLAKTAHWFNIMSYHLHGTWDKNNTWVGACLNARSNLTEVDLALDPLWRNNINPSQVVMGLGFYGRTFLPRTRLHIRIRGTKGQMQPRTKTVREKEAVKVAAWGNPAQCVACDDEETFQLKSEYAQSMCLGGLMVSNRKILFLLVNVGMKDDLIEFVDIPNGQCR</sequence>
<evidence type="ECO:0000256" key="2">
    <source>
        <dbReference type="ARBA" id="ARBA00023002"/>
    </source>
</evidence>
<feature type="domain" description="GH18" evidence="4">
    <location>
        <begin position="322"/>
        <end position="640"/>
    </location>
</feature>
<keyword evidence="6" id="KW-1185">Reference proteome</keyword>
<evidence type="ECO:0000256" key="1">
    <source>
        <dbReference type="ARBA" id="ARBA00012729"/>
    </source>
</evidence>
<dbReference type="AlphaFoldDB" id="A0A9Q8WK53"/>
<dbReference type="GO" id="GO:0008061">
    <property type="term" value="F:chitin binding"/>
    <property type="evidence" value="ECO:0007669"/>
    <property type="project" value="InterPro"/>
</dbReference>
<gene>
    <name evidence="5" type="ORF">CLUP02_11276</name>
</gene>
<dbReference type="Pfam" id="PF00106">
    <property type="entry name" value="adh_short"/>
    <property type="match status" value="1"/>
</dbReference>
<evidence type="ECO:0000256" key="3">
    <source>
        <dbReference type="SAM" id="Phobius"/>
    </source>
</evidence>
<dbReference type="GO" id="GO:0016491">
    <property type="term" value="F:oxidoreductase activity"/>
    <property type="evidence" value="ECO:0007669"/>
    <property type="project" value="UniProtKB-KW"/>
</dbReference>
<dbReference type="GO" id="GO:0008843">
    <property type="term" value="F:endochitinase activity"/>
    <property type="evidence" value="ECO:0007669"/>
    <property type="project" value="UniProtKB-EC"/>
</dbReference>
<dbReference type="SUPFAM" id="SSF51735">
    <property type="entry name" value="NAD(P)-binding Rossmann-fold domains"/>
    <property type="match status" value="1"/>
</dbReference>